<dbReference type="Proteomes" id="UP000292957">
    <property type="component" value="Unassembled WGS sequence"/>
</dbReference>
<organism evidence="2">
    <name type="scientific">Dichomitus squalens</name>
    <dbReference type="NCBI Taxonomy" id="114155"/>
    <lineage>
        <taxon>Eukaryota</taxon>
        <taxon>Fungi</taxon>
        <taxon>Dikarya</taxon>
        <taxon>Basidiomycota</taxon>
        <taxon>Agaricomycotina</taxon>
        <taxon>Agaricomycetes</taxon>
        <taxon>Polyporales</taxon>
        <taxon>Polyporaceae</taxon>
        <taxon>Dichomitus</taxon>
    </lineage>
</organism>
<name>A0A4Q9MX86_9APHY</name>
<reference evidence="2" key="1">
    <citation type="submission" date="2019-01" db="EMBL/GenBank/DDBJ databases">
        <title>Draft genome sequences of three monokaryotic isolates of the white-rot basidiomycete fungus Dichomitus squalens.</title>
        <authorList>
            <consortium name="DOE Joint Genome Institute"/>
            <person name="Lopez S.C."/>
            <person name="Andreopoulos B."/>
            <person name="Pangilinan J."/>
            <person name="Lipzen A."/>
            <person name="Riley R."/>
            <person name="Ahrendt S."/>
            <person name="Ng V."/>
            <person name="Barry K."/>
            <person name="Daum C."/>
            <person name="Grigoriev I.V."/>
            <person name="Hilden K.S."/>
            <person name="Makela M.R."/>
            <person name="de Vries R.P."/>
        </authorList>
    </citation>
    <scope>NUCLEOTIDE SEQUENCE [LARGE SCALE GENOMIC DNA]</scope>
    <source>
        <strain evidence="2">OM18370.1</strain>
    </source>
</reference>
<evidence type="ECO:0000313" key="2">
    <source>
        <dbReference type="EMBL" id="TBU32325.1"/>
    </source>
</evidence>
<dbReference type="EMBL" id="ML143395">
    <property type="protein sequence ID" value="TBU32325.1"/>
    <property type="molecule type" value="Genomic_DNA"/>
</dbReference>
<proteinExistence type="predicted"/>
<evidence type="ECO:0000256" key="1">
    <source>
        <dbReference type="SAM" id="MobiDB-lite"/>
    </source>
</evidence>
<gene>
    <name evidence="2" type="ORF">BD311DRAFT_28285</name>
</gene>
<protein>
    <submittedName>
        <fullName evidence="2">Uncharacterized protein</fullName>
    </submittedName>
</protein>
<feature type="region of interest" description="Disordered" evidence="1">
    <location>
        <begin position="64"/>
        <end position="98"/>
    </location>
</feature>
<accession>A0A4Q9MX86</accession>
<feature type="compositionally biased region" description="Low complexity" evidence="1">
    <location>
        <begin position="69"/>
        <end position="83"/>
    </location>
</feature>
<sequence length="256" mass="28526">MYTNHPTGSSYAAHTSHGTRGYGHQQNAGDAAGAIWTPEQCLAAYQTSNDQYWVDHGLTMNHSGLPSYPSQSSTPSASQTRRATSGDHGSLPTEGWSQPFRILPQEDYMARRRYQRQAPILFRASPAVGYVRLSDFYNPPVHSNPPPLEGGDDTVFSGDNLSQKQSIRLEIQGCKSYERQINVRNPANNARSITRRKLAEKIAKEIYDFMRRHQQTTFGDPSLGLGPGADDFNKIVLIELRHVSRSSWQPILGVLP</sequence>
<feature type="region of interest" description="Disordered" evidence="1">
    <location>
        <begin position="1"/>
        <end position="28"/>
    </location>
</feature>
<dbReference type="AlphaFoldDB" id="A0A4Q9MX86"/>
<dbReference type="OrthoDB" id="2799313at2759"/>